<proteinExistence type="predicted"/>
<accession>A0ABY8PN93</accession>
<gene>
    <name evidence="1" type="ORF">JRV97_06505</name>
</gene>
<evidence type="ECO:0000313" key="1">
    <source>
        <dbReference type="EMBL" id="WGS64029.1"/>
    </source>
</evidence>
<protein>
    <submittedName>
        <fullName evidence="1">Uncharacterized protein</fullName>
    </submittedName>
</protein>
<reference evidence="1 2" key="1">
    <citation type="submission" date="2021-02" db="EMBL/GenBank/DDBJ databases">
        <title>Characterization of Marinitoga sp. nov. str. BP5-C20A.</title>
        <authorList>
            <person name="Erauso G."/>
            <person name="Postec A."/>
        </authorList>
    </citation>
    <scope>NUCLEOTIDE SEQUENCE [LARGE SCALE GENOMIC DNA]</scope>
    <source>
        <strain evidence="1 2">BP5-C20A</strain>
    </source>
</reference>
<dbReference type="Proteomes" id="UP001232493">
    <property type="component" value="Chromosome"/>
</dbReference>
<sequence>MKMTPEFQKAQANMQPGIITADGFLGDDDRNLIDIIIEDEELLSSLNCDVETIIEKLKYLKEKGEKGLGEPITVDGKWEVQVGEARGHLPCPFEDGIFRKVVTKVVNLKNNESIIFSDLSLHLIEKHHFFQGKGSPFRLDPAKLVRVLEICK</sequence>
<name>A0ABY8PN93_9BACT</name>
<dbReference type="EMBL" id="CP069362">
    <property type="protein sequence ID" value="WGS64029.1"/>
    <property type="molecule type" value="Genomic_DNA"/>
</dbReference>
<organism evidence="1 2">
    <name type="scientific">Marinitoga aeolica</name>
    <dbReference type="NCBI Taxonomy" id="2809031"/>
    <lineage>
        <taxon>Bacteria</taxon>
        <taxon>Thermotogati</taxon>
        <taxon>Thermotogota</taxon>
        <taxon>Thermotogae</taxon>
        <taxon>Petrotogales</taxon>
        <taxon>Petrotogaceae</taxon>
        <taxon>Marinitoga</taxon>
    </lineage>
</organism>
<keyword evidence="2" id="KW-1185">Reference proteome</keyword>
<dbReference type="RefSeq" id="WP_280997358.1">
    <property type="nucleotide sequence ID" value="NZ_CP069362.1"/>
</dbReference>
<evidence type="ECO:0000313" key="2">
    <source>
        <dbReference type="Proteomes" id="UP001232493"/>
    </source>
</evidence>